<name>A0A814H316_9BILA</name>
<comment type="caution">
    <text evidence="1">The sequence shown here is derived from an EMBL/GenBank/DDBJ whole genome shotgun (WGS) entry which is preliminary data.</text>
</comment>
<proteinExistence type="predicted"/>
<evidence type="ECO:0000313" key="3">
    <source>
        <dbReference type="Proteomes" id="UP000663854"/>
    </source>
</evidence>
<reference evidence="1" key="1">
    <citation type="submission" date="2021-02" db="EMBL/GenBank/DDBJ databases">
        <authorList>
            <person name="Nowell W R."/>
        </authorList>
    </citation>
    <scope>NUCLEOTIDE SEQUENCE</scope>
</reference>
<dbReference type="EMBL" id="CAJNOL010000524">
    <property type="protein sequence ID" value="CAF1102152.1"/>
    <property type="molecule type" value="Genomic_DNA"/>
</dbReference>
<evidence type="ECO:0000313" key="2">
    <source>
        <dbReference type="EMBL" id="CAF1102152.1"/>
    </source>
</evidence>
<evidence type="ECO:0000313" key="4">
    <source>
        <dbReference type="Proteomes" id="UP000663870"/>
    </source>
</evidence>
<dbReference type="Proteomes" id="UP000663870">
    <property type="component" value="Unassembled WGS sequence"/>
</dbReference>
<evidence type="ECO:0000313" key="1">
    <source>
        <dbReference type="EMBL" id="CAF1004103.1"/>
    </source>
</evidence>
<keyword evidence="4" id="KW-1185">Reference proteome</keyword>
<accession>A0A814H316</accession>
<protein>
    <submittedName>
        <fullName evidence="1">Uncharacterized protein</fullName>
    </submittedName>
</protein>
<dbReference type="EMBL" id="CAJNOH010000335">
    <property type="protein sequence ID" value="CAF1004103.1"/>
    <property type="molecule type" value="Genomic_DNA"/>
</dbReference>
<gene>
    <name evidence="2" type="ORF">JXQ802_LOCUS19262</name>
    <name evidence="1" type="ORF">PYM288_LOCUS14764</name>
</gene>
<dbReference type="AlphaFoldDB" id="A0A814H316"/>
<organism evidence="1 3">
    <name type="scientific">Rotaria sordida</name>
    <dbReference type="NCBI Taxonomy" id="392033"/>
    <lineage>
        <taxon>Eukaryota</taxon>
        <taxon>Metazoa</taxon>
        <taxon>Spiralia</taxon>
        <taxon>Gnathifera</taxon>
        <taxon>Rotifera</taxon>
        <taxon>Eurotatoria</taxon>
        <taxon>Bdelloidea</taxon>
        <taxon>Philodinida</taxon>
        <taxon>Philodinidae</taxon>
        <taxon>Rotaria</taxon>
    </lineage>
</organism>
<sequence>MSLTSEQFSGYCDCGGRCCSVCRLCADWYYNKHSQHWKLRPDSTCQRGHVDPDVTDDRKASARQAKHICMCI</sequence>
<dbReference type="Proteomes" id="UP000663854">
    <property type="component" value="Unassembled WGS sequence"/>
</dbReference>